<evidence type="ECO:0000256" key="1">
    <source>
        <dbReference type="ARBA" id="ARBA00022741"/>
    </source>
</evidence>
<gene>
    <name evidence="4" type="ORF">OUY24_30015</name>
</gene>
<dbReference type="InterPro" id="IPR003593">
    <property type="entry name" value="AAA+_ATPase"/>
</dbReference>
<dbReference type="PANTHER" id="PTHR24220">
    <property type="entry name" value="IMPORT ATP-BINDING PROTEIN"/>
    <property type="match status" value="1"/>
</dbReference>
<dbReference type="GO" id="GO:0005524">
    <property type="term" value="F:ATP binding"/>
    <property type="evidence" value="ECO:0007669"/>
    <property type="project" value="UniProtKB-KW"/>
</dbReference>
<name>A0ABT4T5U5_9ACTN</name>
<evidence type="ECO:0000259" key="3">
    <source>
        <dbReference type="PROSITE" id="PS50893"/>
    </source>
</evidence>
<dbReference type="SUPFAM" id="SSF52540">
    <property type="entry name" value="P-loop containing nucleoside triphosphate hydrolases"/>
    <property type="match status" value="1"/>
</dbReference>
<evidence type="ECO:0000256" key="2">
    <source>
        <dbReference type="ARBA" id="ARBA00022840"/>
    </source>
</evidence>
<dbReference type="Gene3D" id="3.40.50.300">
    <property type="entry name" value="P-loop containing nucleotide triphosphate hydrolases"/>
    <property type="match status" value="1"/>
</dbReference>
<evidence type="ECO:0000313" key="5">
    <source>
        <dbReference type="Proteomes" id="UP001212498"/>
    </source>
</evidence>
<reference evidence="4 5" key="1">
    <citation type="submission" date="2022-11" db="EMBL/GenBank/DDBJ databases">
        <title>Nonomuraea corallina sp. nov., a new species of the genus Nonomuraea isolated from sea side sediment in Thai sea.</title>
        <authorList>
            <person name="Ngamcharungchit C."/>
            <person name="Matsumoto A."/>
            <person name="Suriyachadkun C."/>
            <person name="Panbangred W."/>
            <person name="Inahashi Y."/>
            <person name="Intra B."/>
        </authorList>
    </citation>
    <scope>NUCLEOTIDE SEQUENCE [LARGE SCALE GENOMIC DNA]</scope>
    <source>
        <strain evidence="4 5">DSM 43553</strain>
    </source>
</reference>
<dbReference type="Proteomes" id="UP001212498">
    <property type="component" value="Unassembled WGS sequence"/>
</dbReference>
<comment type="caution">
    <text evidence="4">The sequence shown here is derived from an EMBL/GenBank/DDBJ whole genome shotgun (WGS) entry which is preliminary data.</text>
</comment>
<dbReference type="InterPro" id="IPR027417">
    <property type="entry name" value="P-loop_NTPase"/>
</dbReference>
<dbReference type="EMBL" id="JAPNUD010000113">
    <property type="protein sequence ID" value="MDA0644882.1"/>
    <property type="molecule type" value="Genomic_DNA"/>
</dbReference>
<evidence type="ECO:0000313" key="4">
    <source>
        <dbReference type="EMBL" id="MDA0644882.1"/>
    </source>
</evidence>
<keyword evidence="5" id="KW-1185">Reference proteome</keyword>
<dbReference type="RefSeq" id="WP_148035826.1">
    <property type="nucleotide sequence ID" value="NZ_BAABFD010000042.1"/>
</dbReference>
<keyword evidence="1" id="KW-0547">Nucleotide-binding</keyword>
<dbReference type="SMART" id="SM00382">
    <property type="entry name" value="AAA"/>
    <property type="match status" value="1"/>
</dbReference>
<protein>
    <submittedName>
        <fullName evidence="4">ATP-binding cassette domain-containing protein</fullName>
    </submittedName>
</protein>
<keyword evidence="2 4" id="KW-0067">ATP-binding</keyword>
<feature type="domain" description="ABC transporter" evidence="3">
    <location>
        <begin position="5"/>
        <end position="223"/>
    </location>
</feature>
<dbReference type="InterPro" id="IPR015854">
    <property type="entry name" value="ABC_transpr_LolD-like"/>
</dbReference>
<dbReference type="Pfam" id="PF00005">
    <property type="entry name" value="ABC_tran"/>
    <property type="match status" value="1"/>
</dbReference>
<dbReference type="PROSITE" id="PS50893">
    <property type="entry name" value="ABC_TRANSPORTER_2"/>
    <property type="match status" value="1"/>
</dbReference>
<sequence>MTGAVTLEHVSKFHGGTVALDDVSLTVTAGRFLAVVGPPGSGKSALLHCASALDLPTSGTVTVDGVDVTALGEIERDEWRRANAGHVFPSCNLLPSLTVEQNLALPLRLARLRPDRAWLRELVGRAGLADRLHLRPAELSGEQRQRAAVVRALAARPAVLFADEPVGGLGPGPAAGVLDLLAELAEDLGQTVVMATRDAAARAHDTLTMAGGKVVGGRAAHEARGWG</sequence>
<proteinExistence type="predicted"/>
<dbReference type="InterPro" id="IPR003439">
    <property type="entry name" value="ABC_transporter-like_ATP-bd"/>
</dbReference>
<dbReference type="PANTHER" id="PTHR24220:SF685">
    <property type="entry name" value="ABC TRANSPORTER RELATED"/>
    <property type="match status" value="1"/>
</dbReference>
<organism evidence="4 5">
    <name type="scientific">Nonomuraea ferruginea</name>
    <dbReference type="NCBI Taxonomy" id="46174"/>
    <lineage>
        <taxon>Bacteria</taxon>
        <taxon>Bacillati</taxon>
        <taxon>Actinomycetota</taxon>
        <taxon>Actinomycetes</taxon>
        <taxon>Streptosporangiales</taxon>
        <taxon>Streptosporangiaceae</taxon>
        <taxon>Nonomuraea</taxon>
    </lineage>
</organism>
<accession>A0ABT4T5U5</accession>